<reference evidence="5" key="4">
    <citation type="submission" date="2023-01" db="EMBL/GenBank/DDBJ databases">
        <title>Draft genome sequence of Methylobacterium brachythecii strain NBRC 107710.</title>
        <authorList>
            <person name="Sun Q."/>
            <person name="Mori K."/>
        </authorList>
    </citation>
    <scope>NUCLEOTIDE SEQUENCE</scope>
    <source>
        <strain evidence="5">NBRC 107710</strain>
    </source>
</reference>
<evidence type="ECO:0000256" key="3">
    <source>
        <dbReference type="PIRNR" id="PIRNR000124"/>
    </source>
</evidence>
<dbReference type="SUPFAM" id="SSF52413">
    <property type="entry name" value="UDP-glucose/GDP-mannose dehydrogenase C-terminal domain"/>
    <property type="match status" value="1"/>
</dbReference>
<dbReference type="InterPro" id="IPR036291">
    <property type="entry name" value="NAD(P)-bd_dom_sf"/>
</dbReference>
<dbReference type="GO" id="GO:0016628">
    <property type="term" value="F:oxidoreductase activity, acting on the CH-CH group of donors, NAD or NADP as acceptor"/>
    <property type="evidence" value="ECO:0007669"/>
    <property type="project" value="InterPro"/>
</dbReference>
<dbReference type="Proteomes" id="UP000517759">
    <property type="component" value="Unassembled WGS sequence"/>
</dbReference>
<keyword evidence="1 6" id="KW-0560">Oxidoreductase</keyword>
<protein>
    <submittedName>
        <fullName evidence="5">UDP-N-acetyl-D-mannosamine dehydrogenase</fullName>
    </submittedName>
    <submittedName>
        <fullName evidence="6">UDP-N-acetyl-D-mannosaminuronic acid dehydrogenase</fullName>
        <ecNumber evidence="6">1.1.1.336</ecNumber>
    </submittedName>
</protein>
<evidence type="ECO:0000256" key="1">
    <source>
        <dbReference type="ARBA" id="ARBA00023002"/>
    </source>
</evidence>
<dbReference type="Proteomes" id="UP001156881">
    <property type="component" value="Unassembled WGS sequence"/>
</dbReference>
<dbReference type="InterPro" id="IPR028359">
    <property type="entry name" value="UDP_ManNAc/GlcNAc_DH"/>
</dbReference>
<dbReference type="SMART" id="SM00984">
    <property type="entry name" value="UDPG_MGDP_dh_C"/>
    <property type="match status" value="1"/>
</dbReference>
<dbReference type="EC" id="1.1.1.336" evidence="6"/>
<dbReference type="Pfam" id="PF00984">
    <property type="entry name" value="UDPG_MGDP_dh"/>
    <property type="match status" value="1"/>
</dbReference>
<keyword evidence="8" id="KW-1185">Reference proteome</keyword>
<dbReference type="PIRSF" id="PIRSF000124">
    <property type="entry name" value="UDPglc_GDPman_dh"/>
    <property type="match status" value="1"/>
</dbReference>
<dbReference type="InterPro" id="IPR014027">
    <property type="entry name" value="UDP-Glc/GDP-Man_DH_C"/>
</dbReference>
<reference evidence="5" key="1">
    <citation type="journal article" date="2014" name="Int. J. Syst. Evol. Microbiol.">
        <title>Complete genome of a new Firmicutes species belonging to the dominant human colonic microbiota ('Ruminococcus bicirculans') reveals two chromosomes and a selective capacity to utilize plant glucans.</title>
        <authorList>
            <consortium name="NISC Comparative Sequencing Program"/>
            <person name="Wegmann U."/>
            <person name="Louis P."/>
            <person name="Goesmann A."/>
            <person name="Henrissat B."/>
            <person name="Duncan S.H."/>
            <person name="Flint H.J."/>
        </authorList>
    </citation>
    <scope>NUCLEOTIDE SEQUENCE</scope>
    <source>
        <strain evidence="5">NBRC 107710</strain>
    </source>
</reference>
<dbReference type="Gene3D" id="3.40.50.720">
    <property type="entry name" value="NAD(P)-binding Rossmann-like Domain"/>
    <property type="match status" value="2"/>
</dbReference>
<dbReference type="Pfam" id="PF03721">
    <property type="entry name" value="UDPG_MGDP_dh_N"/>
    <property type="match status" value="1"/>
</dbReference>
<reference evidence="6 7" key="3">
    <citation type="submission" date="2020-08" db="EMBL/GenBank/DDBJ databases">
        <title>Genomic Encyclopedia of Type Strains, Phase IV (KMG-IV): sequencing the most valuable type-strain genomes for metagenomic binning, comparative biology and taxonomic classification.</title>
        <authorList>
            <person name="Goeker M."/>
        </authorList>
    </citation>
    <scope>NUCLEOTIDE SEQUENCE [LARGE SCALE GENOMIC DNA]</scope>
    <source>
        <strain evidence="6 7">DSM 24105</strain>
    </source>
</reference>
<evidence type="ECO:0000256" key="2">
    <source>
        <dbReference type="ARBA" id="ARBA00023027"/>
    </source>
</evidence>
<dbReference type="Gene3D" id="1.20.5.100">
    <property type="entry name" value="Cytochrome c1, transmembrane anchor, C-terminal"/>
    <property type="match status" value="1"/>
</dbReference>
<dbReference type="InterPro" id="IPR008927">
    <property type="entry name" value="6-PGluconate_DH-like_C_sf"/>
</dbReference>
<dbReference type="InterPro" id="IPR014026">
    <property type="entry name" value="UDP-Glc/GDP-Man_DH_dimer"/>
</dbReference>
<dbReference type="InterPro" id="IPR017476">
    <property type="entry name" value="UDP-Glc/GDP-Man"/>
</dbReference>
<accession>A0A7W6F6K3</accession>
<comment type="caution">
    <text evidence="6">The sequence shown here is derived from an EMBL/GenBank/DDBJ whole genome shotgun (WGS) entry which is preliminary data.</text>
</comment>
<dbReference type="GO" id="GO:0000271">
    <property type="term" value="P:polysaccharide biosynthetic process"/>
    <property type="evidence" value="ECO:0007669"/>
    <property type="project" value="InterPro"/>
</dbReference>
<name>A0A7W6F6K3_9HYPH</name>
<dbReference type="EMBL" id="JACIDN010000003">
    <property type="protein sequence ID" value="MBB3902121.1"/>
    <property type="molecule type" value="Genomic_DNA"/>
</dbReference>
<dbReference type="SUPFAM" id="SSF51735">
    <property type="entry name" value="NAD(P)-binding Rossmann-fold domains"/>
    <property type="match status" value="1"/>
</dbReference>
<dbReference type="GO" id="GO:0051287">
    <property type="term" value="F:NAD binding"/>
    <property type="evidence" value="ECO:0007669"/>
    <property type="project" value="InterPro"/>
</dbReference>
<dbReference type="PANTHER" id="PTHR43491">
    <property type="entry name" value="UDP-N-ACETYL-D-MANNOSAMINE DEHYDROGENASE"/>
    <property type="match status" value="1"/>
</dbReference>
<dbReference type="NCBIfam" id="NF008286">
    <property type="entry name" value="PRK11064.1"/>
    <property type="match status" value="1"/>
</dbReference>
<proteinExistence type="inferred from homology"/>
<keyword evidence="2" id="KW-0520">NAD</keyword>
<comment type="similarity">
    <text evidence="3">Belongs to the UDP-glucose/GDP-mannose dehydrogenase family.</text>
</comment>
<dbReference type="PIRSF" id="PIRSF500136">
    <property type="entry name" value="UDP_ManNAc_DH"/>
    <property type="match status" value="1"/>
</dbReference>
<dbReference type="InterPro" id="IPR036220">
    <property type="entry name" value="UDP-Glc/GDP-Man_DH_C_sf"/>
</dbReference>
<dbReference type="InterPro" id="IPR001732">
    <property type="entry name" value="UDP-Glc/GDP-Man_DH_N"/>
</dbReference>
<dbReference type="SUPFAM" id="SSF48179">
    <property type="entry name" value="6-phosphogluconate dehydrogenase C-terminal domain-like"/>
    <property type="match status" value="1"/>
</dbReference>
<feature type="domain" description="UDP-glucose/GDP-mannose dehydrogenase C-terminal" evidence="4">
    <location>
        <begin position="318"/>
        <end position="417"/>
    </location>
</feature>
<organism evidence="6 7">
    <name type="scientific">Methylobacterium brachythecii</name>
    <dbReference type="NCBI Taxonomy" id="1176177"/>
    <lineage>
        <taxon>Bacteria</taxon>
        <taxon>Pseudomonadati</taxon>
        <taxon>Pseudomonadota</taxon>
        <taxon>Alphaproteobacteria</taxon>
        <taxon>Hyphomicrobiales</taxon>
        <taxon>Methylobacteriaceae</taxon>
        <taxon>Methylobacterium</taxon>
    </lineage>
</organism>
<dbReference type="Pfam" id="PF03720">
    <property type="entry name" value="UDPG_MGDP_dh_C"/>
    <property type="match status" value="1"/>
</dbReference>
<dbReference type="AlphaFoldDB" id="A0A7W6F6K3"/>
<evidence type="ECO:0000313" key="5">
    <source>
        <dbReference type="EMBL" id="GLS44518.1"/>
    </source>
</evidence>
<gene>
    <name evidence="5" type="primary">wecC</name>
    <name evidence="5" type="ORF">GCM10007884_25060</name>
    <name evidence="6" type="ORF">GGR33_001616</name>
</gene>
<sequence>MTMTFKTISVIGLGYVGLPTAAMFASRGLSVIGVDVKEDAVARVRAGEAHFVEPDLDIVMRAVVTAGNLRAVTVPEPADAFLIAVPTPIRDDHTADVSAVESALASIAPVLKRGDLVIIESTCPVGTTARAAEQLRRARPDLSLPDDAPEASDILLTYCPERILPGQTLRELVDNGRTFGGLDRRSALAARDLYTLFARGPMRMTTAPTAELSKLVENAFRDVNVAFANELSTVCEALGLDVWTVIDLANLHPRVNILAPGPGVGGHCIPVDPWFIHEALPEQTPLIRTAREVNDRKPHQVAERVVAVAERYRDPTIALLGLTYKPNVDDLRESPALQVARDLAQREIGRLLVVEPHVDALPAGLADRPRVELTTLQEAAAQADIVVILVAHNRFRSLDRGALSHKIVIDTVGLLTVPLVSM</sequence>
<evidence type="ECO:0000259" key="4">
    <source>
        <dbReference type="SMART" id="SM00984"/>
    </source>
</evidence>
<dbReference type="EMBL" id="BSPG01000012">
    <property type="protein sequence ID" value="GLS44518.1"/>
    <property type="molecule type" value="Genomic_DNA"/>
</dbReference>
<evidence type="ECO:0000313" key="8">
    <source>
        <dbReference type="Proteomes" id="UP001156881"/>
    </source>
</evidence>
<dbReference type="PANTHER" id="PTHR43491:SF1">
    <property type="entry name" value="UDP-N-ACETYL-D-MANNOSAMINE DEHYDROGENASE"/>
    <property type="match status" value="1"/>
</dbReference>
<dbReference type="GO" id="GO:0089714">
    <property type="term" value="F:UDP-N-acetyl-D-mannosamine dehydrogenase activity"/>
    <property type="evidence" value="ECO:0007669"/>
    <property type="project" value="UniProtKB-EC"/>
</dbReference>
<evidence type="ECO:0000313" key="7">
    <source>
        <dbReference type="Proteomes" id="UP000517759"/>
    </source>
</evidence>
<evidence type="ECO:0000313" key="6">
    <source>
        <dbReference type="EMBL" id="MBB3902121.1"/>
    </source>
</evidence>
<dbReference type="RefSeq" id="WP_284211454.1">
    <property type="nucleotide sequence ID" value="NZ_BSPG01000012.1"/>
</dbReference>
<dbReference type="NCBIfam" id="TIGR03026">
    <property type="entry name" value="NDP-sugDHase"/>
    <property type="match status" value="1"/>
</dbReference>
<reference evidence="8" key="2">
    <citation type="journal article" date="2019" name="Int. J. Syst. Evol. Microbiol.">
        <title>The Global Catalogue of Microorganisms (GCM) 10K type strain sequencing project: providing services to taxonomists for standard genome sequencing and annotation.</title>
        <authorList>
            <consortium name="The Broad Institute Genomics Platform"/>
            <consortium name="The Broad Institute Genome Sequencing Center for Infectious Disease"/>
            <person name="Wu L."/>
            <person name="Ma J."/>
        </authorList>
    </citation>
    <scope>NUCLEOTIDE SEQUENCE [LARGE SCALE GENOMIC DNA]</scope>
    <source>
        <strain evidence="8">NBRC 107710</strain>
    </source>
</reference>